<sequence>MIRRAWLRAGLAIAAALAPLSTGAHAASGIGDIAGTWINPHGSVKVVTGDCGGRLCGWISWVNAEAMADAQSSGVTRLIGTELLRNYHATDAGRWQGEVYVPDMGRTFYSTIDLRGHDRLRISGCILGGFICKSQIWQRA</sequence>
<gene>
    <name evidence="3" type="ORF">BHE75_02338</name>
</gene>
<dbReference type="Proteomes" id="UP000179467">
    <property type="component" value="Unassembled WGS sequence"/>
</dbReference>
<dbReference type="Pfam" id="PF09917">
    <property type="entry name" value="DUF2147"/>
    <property type="match status" value="1"/>
</dbReference>
<organism evidence="3 4">
    <name type="scientific">Edaphosphingomonas haloaromaticamans</name>
    <dbReference type="NCBI Taxonomy" id="653954"/>
    <lineage>
        <taxon>Bacteria</taxon>
        <taxon>Pseudomonadati</taxon>
        <taxon>Pseudomonadota</taxon>
        <taxon>Alphaproteobacteria</taxon>
        <taxon>Sphingomonadales</taxon>
        <taxon>Rhizorhabdaceae</taxon>
        <taxon>Edaphosphingomonas</taxon>
    </lineage>
</organism>
<evidence type="ECO:0000256" key="1">
    <source>
        <dbReference type="SAM" id="SignalP"/>
    </source>
</evidence>
<dbReference type="EMBL" id="MIPT01000001">
    <property type="protein sequence ID" value="OHT20340.1"/>
    <property type="molecule type" value="Genomic_DNA"/>
</dbReference>
<feature type="chain" id="PRO_5010262002" description="DUF2147 domain-containing protein" evidence="1">
    <location>
        <begin position="27"/>
        <end position="140"/>
    </location>
</feature>
<evidence type="ECO:0000259" key="2">
    <source>
        <dbReference type="Pfam" id="PF09917"/>
    </source>
</evidence>
<feature type="domain" description="DUF2147" evidence="2">
    <location>
        <begin position="35"/>
        <end position="139"/>
    </location>
</feature>
<dbReference type="AlphaFoldDB" id="A0A1S1HIJ6"/>
<keyword evidence="1" id="KW-0732">Signal</keyword>
<evidence type="ECO:0000313" key="3">
    <source>
        <dbReference type="EMBL" id="OHT20340.1"/>
    </source>
</evidence>
<dbReference type="RefSeq" id="WP_070933942.1">
    <property type="nucleotide sequence ID" value="NZ_MIPT01000001.1"/>
</dbReference>
<dbReference type="Gene3D" id="2.40.128.520">
    <property type="match status" value="1"/>
</dbReference>
<comment type="caution">
    <text evidence="3">The sequence shown here is derived from an EMBL/GenBank/DDBJ whole genome shotgun (WGS) entry which is preliminary data.</text>
</comment>
<name>A0A1S1HIJ6_9SPHN</name>
<dbReference type="PANTHER" id="PTHR36919">
    <property type="entry name" value="BLR1215 PROTEIN"/>
    <property type="match status" value="1"/>
</dbReference>
<dbReference type="OrthoDB" id="9811671at2"/>
<evidence type="ECO:0000313" key="4">
    <source>
        <dbReference type="Proteomes" id="UP000179467"/>
    </source>
</evidence>
<proteinExistence type="predicted"/>
<dbReference type="PANTHER" id="PTHR36919:SF2">
    <property type="entry name" value="BLL6627 PROTEIN"/>
    <property type="match status" value="1"/>
</dbReference>
<keyword evidence="4" id="KW-1185">Reference proteome</keyword>
<feature type="signal peptide" evidence="1">
    <location>
        <begin position="1"/>
        <end position="26"/>
    </location>
</feature>
<protein>
    <recommendedName>
        <fullName evidence="2">DUF2147 domain-containing protein</fullName>
    </recommendedName>
</protein>
<dbReference type="InterPro" id="IPR019223">
    <property type="entry name" value="DUF2147"/>
</dbReference>
<reference evidence="3 4" key="1">
    <citation type="submission" date="2016-09" db="EMBL/GenBank/DDBJ databases">
        <title>Metabolic pathway, cell adaptation mechanisms and a novel monoxygenase revealed through proteogenomic-transcription analysis of a Sphingomonas haloaromaticamans strain degrading the fungicide ortho-phenylphenol.</title>
        <authorList>
            <person name="Perruchon C."/>
            <person name="Papadopoulou E.S."/>
            <person name="Rousidou C."/>
            <person name="Vasileiadis S."/>
            <person name="Tanou G."/>
            <person name="Amoutzias G."/>
            <person name="Molassiotis A."/>
            <person name="Karpouzas D.G."/>
        </authorList>
    </citation>
    <scope>NUCLEOTIDE SEQUENCE [LARGE SCALE GENOMIC DNA]</scope>
    <source>
        <strain evidence="3 4">P3</strain>
    </source>
</reference>
<accession>A0A1S1HIJ6</accession>